<dbReference type="EMBL" id="LCUC01000016">
    <property type="protein sequence ID" value="KKY39587.1"/>
    <property type="molecule type" value="Genomic_DNA"/>
</dbReference>
<dbReference type="Proteomes" id="UP000034680">
    <property type="component" value="Unassembled WGS sequence"/>
</dbReference>
<accession>A0A0G2FZN4</accession>
<proteinExistence type="predicted"/>
<organism evidence="1 2">
    <name type="scientific">Diaporthe ampelina</name>
    <dbReference type="NCBI Taxonomy" id="1214573"/>
    <lineage>
        <taxon>Eukaryota</taxon>
        <taxon>Fungi</taxon>
        <taxon>Dikarya</taxon>
        <taxon>Ascomycota</taxon>
        <taxon>Pezizomycotina</taxon>
        <taxon>Sordariomycetes</taxon>
        <taxon>Sordariomycetidae</taxon>
        <taxon>Diaporthales</taxon>
        <taxon>Diaporthaceae</taxon>
        <taxon>Diaporthe</taxon>
    </lineage>
</organism>
<name>A0A0G2FZN4_9PEZI</name>
<comment type="caution">
    <text evidence="1">The sequence shown here is derived from an EMBL/GenBank/DDBJ whole genome shotgun (WGS) entry which is preliminary data.</text>
</comment>
<evidence type="ECO:0000313" key="1">
    <source>
        <dbReference type="EMBL" id="KKY39587.1"/>
    </source>
</evidence>
<dbReference type="OrthoDB" id="5169587at2759"/>
<sequence>MTVSLSTDQRPSKKHPLSFTINTLHNGDDPWPIEWMMFNYVNASAFAARVHAARAECPLSFHALYAIGIAAEGFIPGNKLLPCHLIGGAQWIILATEWLWGEIWWGKIDFDELEWDGSKCPACPPAQWARWLRGFQKMAATGGGNDVKLEYWAALAVTKMEEMMQSRGFTAEMMEAWDPEERSLFANMWEGEKYTYLFKVPQKA</sequence>
<protein>
    <submittedName>
        <fullName evidence="1">Uncharacterized protein</fullName>
    </submittedName>
</protein>
<reference evidence="1 2" key="1">
    <citation type="submission" date="2015-05" db="EMBL/GenBank/DDBJ databases">
        <title>Distinctive expansion of gene families associated with plant cell wall degradation and secondary metabolism in the genomes of grapevine trunk pathogens.</title>
        <authorList>
            <person name="Lawrence D.P."/>
            <person name="Travadon R."/>
            <person name="Rolshausen P.E."/>
            <person name="Baumgartner K."/>
        </authorList>
    </citation>
    <scope>NUCLEOTIDE SEQUENCE [LARGE SCALE GENOMIC DNA]</scope>
    <source>
        <strain evidence="1">DA912</strain>
    </source>
</reference>
<reference evidence="1 2" key="2">
    <citation type="submission" date="2015-05" db="EMBL/GenBank/DDBJ databases">
        <authorList>
            <person name="Morales-Cruz A."/>
            <person name="Amrine K.C."/>
            <person name="Cantu D."/>
        </authorList>
    </citation>
    <scope>NUCLEOTIDE SEQUENCE [LARGE SCALE GENOMIC DNA]</scope>
    <source>
        <strain evidence="1">DA912</strain>
    </source>
</reference>
<dbReference type="AlphaFoldDB" id="A0A0G2FZN4"/>
<evidence type="ECO:0000313" key="2">
    <source>
        <dbReference type="Proteomes" id="UP000034680"/>
    </source>
</evidence>
<keyword evidence="2" id="KW-1185">Reference proteome</keyword>
<gene>
    <name evidence="1" type="ORF">UCDDA912_g00476</name>
</gene>